<evidence type="ECO:0000313" key="3">
    <source>
        <dbReference type="EMBL" id="JAT76591.1"/>
    </source>
</evidence>
<reference evidence="3" key="1">
    <citation type="submission" date="2015-08" db="EMBL/GenBank/DDBJ databases">
        <authorList>
            <person name="Babu N.S."/>
            <person name="Beckwith C.J."/>
            <person name="Beseler K.G."/>
            <person name="Brison A."/>
            <person name="Carone J.V."/>
            <person name="Caskin T.P."/>
            <person name="Diamond M."/>
            <person name="Durham M.E."/>
            <person name="Foxe J.M."/>
            <person name="Go M."/>
            <person name="Henderson B.A."/>
            <person name="Jones I.B."/>
            <person name="McGettigan J.A."/>
            <person name="Micheletti S.J."/>
            <person name="Nasrallah M.E."/>
            <person name="Ortiz D."/>
            <person name="Piller C.R."/>
            <person name="Privatt S.R."/>
            <person name="Schneider S.L."/>
            <person name="Sharp S."/>
            <person name="Smith T.C."/>
            <person name="Stanton J.D."/>
            <person name="Ullery H.E."/>
            <person name="Wilson R.J."/>
            <person name="Serrano M.G."/>
            <person name="Buck G."/>
            <person name="Lee V."/>
            <person name="Wang Y."/>
            <person name="Carvalho R."/>
            <person name="Voegtly L."/>
            <person name="Shi R."/>
            <person name="Duckworth R."/>
            <person name="Johnson A."/>
            <person name="Loviza R."/>
            <person name="Walstead R."/>
            <person name="Shah Z."/>
            <person name="Kiflezghi M."/>
            <person name="Wade K."/>
            <person name="Ball S.L."/>
            <person name="Bradley K.W."/>
            <person name="Asai D.J."/>
            <person name="Bowman C.A."/>
            <person name="Russell D.A."/>
            <person name="Pope W.H."/>
            <person name="Jacobs-Sera D."/>
            <person name="Hendrix R.W."/>
            <person name="Hatfull G.F."/>
        </authorList>
    </citation>
    <scope>NUCLEOTIDE SEQUENCE</scope>
</reference>
<feature type="compositionally biased region" description="Basic and acidic residues" evidence="1">
    <location>
        <begin position="320"/>
        <end position="336"/>
    </location>
</feature>
<dbReference type="Pfam" id="PF00686">
    <property type="entry name" value="CBM_20"/>
    <property type="match status" value="1"/>
</dbReference>
<dbReference type="EMBL" id="GDKF01000514">
    <property type="protein sequence ID" value="JAT78108.1"/>
    <property type="molecule type" value="Transcribed_RNA"/>
</dbReference>
<feature type="non-terminal residue" evidence="3">
    <location>
        <position position="1"/>
    </location>
</feature>
<evidence type="ECO:0000256" key="1">
    <source>
        <dbReference type="SAM" id="MobiDB-lite"/>
    </source>
</evidence>
<name>A0A1D2ABY7_AUXPR</name>
<dbReference type="PROSITE" id="PS51166">
    <property type="entry name" value="CBM20"/>
    <property type="match status" value="1"/>
</dbReference>
<feature type="compositionally biased region" description="Low complexity" evidence="1">
    <location>
        <begin position="285"/>
        <end position="311"/>
    </location>
</feature>
<proteinExistence type="predicted"/>
<dbReference type="CDD" id="cd05467">
    <property type="entry name" value="CBM20"/>
    <property type="match status" value="1"/>
</dbReference>
<evidence type="ECO:0000313" key="4">
    <source>
        <dbReference type="EMBL" id="JAT78108.1"/>
    </source>
</evidence>
<feature type="compositionally biased region" description="Polar residues" evidence="1">
    <location>
        <begin position="226"/>
        <end position="263"/>
    </location>
</feature>
<dbReference type="InterPro" id="IPR013784">
    <property type="entry name" value="Carb-bd-like_fold"/>
</dbReference>
<feature type="region of interest" description="Disordered" evidence="1">
    <location>
        <begin position="363"/>
        <end position="384"/>
    </location>
</feature>
<dbReference type="EMBL" id="GDKF01002031">
    <property type="protein sequence ID" value="JAT76591.1"/>
    <property type="molecule type" value="Transcribed_RNA"/>
</dbReference>
<feature type="compositionally biased region" description="Low complexity" evidence="1">
    <location>
        <begin position="204"/>
        <end position="219"/>
    </location>
</feature>
<protein>
    <recommendedName>
        <fullName evidence="2">CBM20 domain-containing protein</fullName>
    </recommendedName>
</protein>
<gene>
    <name evidence="3" type="ORF">g.13295</name>
    <name evidence="4" type="ORF">g.13299</name>
</gene>
<dbReference type="SUPFAM" id="SSF49452">
    <property type="entry name" value="Starch-binding domain-like"/>
    <property type="match status" value="1"/>
</dbReference>
<dbReference type="GO" id="GO:0016020">
    <property type="term" value="C:membrane"/>
    <property type="evidence" value="ECO:0007669"/>
    <property type="project" value="TreeGrafter"/>
</dbReference>
<dbReference type="GO" id="GO:2001070">
    <property type="term" value="F:starch binding"/>
    <property type="evidence" value="ECO:0007669"/>
    <property type="project" value="InterPro"/>
</dbReference>
<organism evidence="3">
    <name type="scientific">Auxenochlorella protothecoides</name>
    <name type="common">Green microalga</name>
    <name type="synonym">Chlorella protothecoides</name>
    <dbReference type="NCBI Taxonomy" id="3075"/>
    <lineage>
        <taxon>Eukaryota</taxon>
        <taxon>Viridiplantae</taxon>
        <taxon>Chlorophyta</taxon>
        <taxon>core chlorophytes</taxon>
        <taxon>Trebouxiophyceae</taxon>
        <taxon>Chlorellales</taxon>
        <taxon>Chlorellaceae</taxon>
        <taxon>Auxenochlorella</taxon>
    </lineage>
</organism>
<dbReference type="Gene3D" id="2.60.40.10">
    <property type="entry name" value="Immunoglobulins"/>
    <property type="match status" value="1"/>
</dbReference>
<feature type="compositionally biased region" description="Basic and acidic residues" evidence="1">
    <location>
        <begin position="364"/>
        <end position="376"/>
    </location>
</feature>
<dbReference type="SMART" id="SM01065">
    <property type="entry name" value="CBM_2"/>
    <property type="match status" value="1"/>
</dbReference>
<sequence length="384" mass="39342">CSLQSPQGGGRCGNSPSMRMRARDHATRLQPGQIPPIMQAPGRLTATIAHQPAAGRSVKVVTPSCPLAFGDELVVVGSHQGWKPEAGTVLTWTEGDTWVGELSKQLTDPALEFKLVVRHGDGSTDWESGDNRSVQLPPGPAVVTCTWGDASRTLVDQESPAPEVEEQERPGAEVEGEDGAGKAESDVAVEPSPGTIVAEQASGPTETTAPATAAQAEAPNGADGASQKQAQEQQPGEDTGSTPAAPSARQEGTQAHQAATRGNISAPKPVAEPDSVGDKDPTPAPAAAVSSEPPAPTQASPPAAAPAPAKGEGSGAEEPVPEKHHPTEAWESRPDGEATLYTFKDAGVEESAATLAARQLLSDLPKEAVADLKSGRQIDTGGVE</sequence>
<dbReference type="AlphaFoldDB" id="A0A1D2ABY7"/>
<dbReference type="InterPro" id="IPR002044">
    <property type="entry name" value="CBM20"/>
</dbReference>
<dbReference type="PANTHER" id="PTHR15048">
    <property type="entry name" value="STARCH-BINDING DOMAIN-CONTAINING PROTEIN 1"/>
    <property type="match status" value="1"/>
</dbReference>
<feature type="region of interest" description="Disordered" evidence="1">
    <location>
        <begin position="154"/>
        <end position="344"/>
    </location>
</feature>
<dbReference type="PANTHER" id="PTHR15048:SF0">
    <property type="entry name" value="STARCH-BINDING DOMAIN-CONTAINING PROTEIN 1"/>
    <property type="match status" value="1"/>
</dbReference>
<feature type="domain" description="CBM20" evidence="2">
    <location>
        <begin position="50"/>
        <end position="149"/>
    </location>
</feature>
<evidence type="ECO:0000259" key="2">
    <source>
        <dbReference type="PROSITE" id="PS51166"/>
    </source>
</evidence>
<accession>A0A1D2ABY7</accession>
<dbReference type="InterPro" id="IPR013783">
    <property type="entry name" value="Ig-like_fold"/>
</dbReference>